<name>A0A4U6TKU6_SETVI</name>
<dbReference type="Proteomes" id="UP000298652">
    <property type="component" value="Chromosome 8"/>
</dbReference>
<dbReference type="AlphaFoldDB" id="A0A4U6TKU6"/>
<dbReference type="EMBL" id="CM016559">
    <property type="protein sequence ID" value="TKW02392.1"/>
    <property type="molecule type" value="Genomic_DNA"/>
</dbReference>
<feature type="signal peptide" evidence="1">
    <location>
        <begin position="1"/>
        <end position="20"/>
    </location>
</feature>
<keyword evidence="3" id="KW-1185">Reference proteome</keyword>
<organism evidence="2 3">
    <name type="scientific">Setaria viridis</name>
    <name type="common">Green bristlegrass</name>
    <name type="synonym">Setaria italica subsp. viridis</name>
    <dbReference type="NCBI Taxonomy" id="4556"/>
    <lineage>
        <taxon>Eukaryota</taxon>
        <taxon>Viridiplantae</taxon>
        <taxon>Streptophyta</taxon>
        <taxon>Embryophyta</taxon>
        <taxon>Tracheophyta</taxon>
        <taxon>Spermatophyta</taxon>
        <taxon>Magnoliopsida</taxon>
        <taxon>Liliopsida</taxon>
        <taxon>Poales</taxon>
        <taxon>Poaceae</taxon>
        <taxon>PACMAD clade</taxon>
        <taxon>Panicoideae</taxon>
        <taxon>Panicodae</taxon>
        <taxon>Paniceae</taxon>
        <taxon>Cenchrinae</taxon>
        <taxon>Setaria</taxon>
    </lineage>
</organism>
<gene>
    <name evidence="2" type="ORF">SEVIR_8G240550v2</name>
</gene>
<evidence type="ECO:0000313" key="2">
    <source>
        <dbReference type="EMBL" id="TKW02392.1"/>
    </source>
</evidence>
<dbReference type="Gramene" id="TKW02392">
    <property type="protein sequence ID" value="TKW02392"/>
    <property type="gene ID" value="SEVIR_8G240550v2"/>
</dbReference>
<feature type="chain" id="PRO_5020660377" evidence="1">
    <location>
        <begin position="21"/>
        <end position="59"/>
    </location>
</feature>
<sequence length="59" mass="7087">MCRKGRQWLSMRWGSTRLFALFHMCPMMMQRKQGNFVKALSLQFAMCWVPLKSQTFAPW</sequence>
<keyword evidence="1" id="KW-0732">Signal</keyword>
<protein>
    <submittedName>
        <fullName evidence="2">Uncharacterized protein</fullName>
    </submittedName>
</protein>
<reference evidence="2" key="1">
    <citation type="submission" date="2019-03" db="EMBL/GenBank/DDBJ databases">
        <title>WGS assembly of Setaria viridis.</title>
        <authorList>
            <person name="Huang P."/>
            <person name="Jenkins J."/>
            <person name="Grimwood J."/>
            <person name="Barry K."/>
            <person name="Healey A."/>
            <person name="Mamidi S."/>
            <person name="Sreedasyam A."/>
            <person name="Shu S."/>
            <person name="Feldman M."/>
            <person name="Wu J."/>
            <person name="Yu Y."/>
            <person name="Chen C."/>
            <person name="Johnson J."/>
            <person name="Rokhsar D."/>
            <person name="Baxter I."/>
            <person name="Schmutz J."/>
            <person name="Brutnell T."/>
            <person name="Kellogg E."/>
        </authorList>
    </citation>
    <scope>NUCLEOTIDE SEQUENCE [LARGE SCALE GENOMIC DNA]</scope>
</reference>
<accession>A0A4U6TKU6</accession>
<evidence type="ECO:0000256" key="1">
    <source>
        <dbReference type="SAM" id="SignalP"/>
    </source>
</evidence>
<evidence type="ECO:0000313" key="3">
    <source>
        <dbReference type="Proteomes" id="UP000298652"/>
    </source>
</evidence>
<proteinExistence type="predicted"/>